<keyword evidence="3 8" id="KW-0813">Transport</keyword>
<dbReference type="InterPro" id="IPR002490">
    <property type="entry name" value="V-ATPase_116kDa_su"/>
</dbReference>
<dbReference type="Proteomes" id="UP000649617">
    <property type="component" value="Unassembled WGS sequence"/>
</dbReference>
<dbReference type="OrthoDB" id="10264220at2759"/>
<dbReference type="GO" id="GO:0046961">
    <property type="term" value="F:proton-transporting ATPase activity, rotational mechanism"/>
    <property type="evidence" value="ECO:0007669"/>
    <property type="project" value="InterPro"/>
</dbReference>
<keyword evidence="7 8" id="KW-0472">Membrane</keyword>
<keyword evidence="10" id="KW-1185">Reference proteome</keyword>
<feature type="transmembrane region" description="Helical" evidence="8">
    <location>
        <begin position="190"/>
        <end position="210"/>
    </location>
</feature>
<dbReference type="GO" id="GO:0007035">
    <property type="term" value="P:vacuolar acidification"/>
    <property type="evidence" value="ECO:0007669"/>
    <property type="project" value="TreeGrafter"/>
</dbReference>
<dbReference type="GO" id="GO:0033179">
    <property type="term" value="C:proton-transporting V-type ATPase, V0 domain"/>
    <property type="evidence" value="ECO:0007669"/>
    <property type="project" value="InterPro"/>
</dbReference>
<comment type="function">
    <text evidence="8">Essential component of the vacuolar proton pump (V-ATPase), a multimeric enzyme that catalyzes the translocation of protons across the membranes. Required for assembly and activity of the V-ATPase.</text>
</comment>
<keyword evidence="8" id="KW-0375">Hydrogen ion transport</keyword>
<evidence type="ECO:0000256" key="3">
    <source>
        <dbReference type="ARBA" id="ARBA00022448"/>
    </source>
</evidence>
<dbReference type="EMBL" id="CAJNIZ010010957">
    <property type="protein sequence ID" value="CAE7308751.1"/>
    <property type="molecule type" value="Genomic_DNA"/>
</dbReference>
<dbReference type="PANTHER" id="PTHR11629:SF63">
    <property type="entry name" value="V-TYPE PROTON ATPASE SUBUNIT A"/>
    <property type="match status" value="1"/>
</dbReference>
<evidence type="ECO:0000256" key="8">
    <source>
        <dbReference type="RuleBase" id="RU361189"/>
    </source>
</evidence>
<accession>A0A812N939</accession>
<name>A0A812N939_SYMPI</name>
<evidence type="ECO:0000256" key="2">
    <source>
        <dbReference type="ARBA" id="ARBA00009904"/>
    </source>
</evidence>
<dbReference type="Pfam" id="PF01496">
    <property type="entry name" value="V_ATPase_I"/>
    <property type="match status" value="1"/>
</dbReference>
<reference evidence="9" key="1">
    <citation type="submission" date="2021-02" db="EMBL/GenBank/DDBJ databases">
        <authorList>
            <person name="Dougan E. K."/>
            <person name="Rhodes N."/>
            <person name="Thang M."/>
            <person name="Chan C."/>
        </authorList>
    </citation>
    <scope>NUCLEOTIDE SEQUENCE</scope>
</reference>
<evidence type="ECO:0000256" key="5">
    <source>
        <dbReference type="ARBA" id="ARBA00022989"/>
    </source>
</evidence>
<protein>
    <recommendedName>
        <fullName evidence="8">V-type proton ATPase subunit a</fullName>
    </recommendedName>
</protein>
<dbReference type="GO" id="GO:0016471">
    <property type="term" value="C:vacuolar proton-transporting V-type ATPase complex"/>
    <property type="evidence" value="ECO:0007669"/>
    <property type="project" value="TreeGrafter"/>
</dbReference>
<keyword evidence="5 8" id="KW-1133">Transmembrane helix</keyword>
<feature type="transmembrane region" description="Helical" evidence="8">
    <location>
        <begin position="104"/>
        <end position="131"/>
    </location>
</feature>
<proteinExistence type="inferred from homology"/>
<sequence>MKLHFHSSPNICPATQDRGEAYKTAPTYTKSNTLTAIYQDLVDTYGVPRYREANPALLTVISFPFLFGVMYGDVGHGLMLLMGAAWIFWSDAASSMPDLFRARYLVLLMGLFSVYCGLLYNDFFSVGLCIFQSRWSIPVERPGHEVKLEPLYDITNSGGLGPYPFGVDPAWHGAQNELVYMNSLKMKISVLLGVAQMMAGLLLRVANAIHQRCKLDLLCECVPMILFMLGLFGYMDCMILYKWVTPMANAPSIINSMSLGSLWKHFVIFWASACNPGSPWV</sequence>
<gene>
    <name evidence="9" type="primary">Atp6v0a4</name>
    <name evidence="9" type="ORF">SPIL2461_LOCUS6994</name>
</gene>
<evidence type="ECO:0000256" key="4">
    <source>
        <dbReference type="ARBA" id="ARBA00022692"/>
    </source>
</evidence>
<evidence type="ECO:0000313" key="9">
    <source>
        <dbReference type="EMBL" id="CAE7308751.1"/>
    </source>
</evidence>
<comment type="similarity">
    <text evidence="2 8">Belongs to the V-ATPase 116 kDa subunit family.</text>
</comment>
<evidence type="ECO:0000256" key="1">
    <source>
        <dbReference type="ARBA" id="ARBA00004141"/>
    </source>
</evidence>
<evidence type="ECO:0000256" key="6">
    <source>
        <dbReference type="ARBA" id="ARBA00023065"/>
    </source>
</evidence>
<dbReference type="PANTHER" id="PTHR11629">
    <property type="entry name" value="VACUOLAR PROTON ATPASES"/>
    <property type="match status" value="1"/>
</dbReference>
<comment type="subcellular location">
    <subcellularLocation>
        <location evidence="1">Membrane</location>
        <topology evidence="1">Multi-pass membrane protein</topology>
    </subcellularLocation>
</comment>
<evidence type="ECO:0000313" key="10">
    <source>
        <dbReference type="Proteomes" id="UP000649617"/>
    </source>
</evidence>
<evidence type="ECO:0000256" key="7">
    <source>
        <dbReference type="ARBA" id="ARBA00023136"/>
    </source>
</evidence>
<dbReference type="GO" id="GO:0051117">
    <property type="term" value="F:ATPase binding"/>
    <property type="evidence" value="ECO:0007669"/>
    <property type="project" value="TreeGrafter"/>
</dbReference>
<keyword evidence="6 8" id="KW-0406">Ion transport</keyword>
<organism evidence="9 10">
    <name type="scientific">Symbiodinium pilosum</name>
    <name type="common">Dinoflagellate</name>
    <dbReference type="NCBI Taxonomy" id="2952"/>
    <lineage>
        <taxon>Eukaryota</taxon>
        <taxon>Sar</taxon>
        <taxon>Alveolata</taxon>
        <taxon>Dinophyceae</taxon>
        <taxon>Suessiales</taxon>
        <taxon>Symbiodiniaceae</taxon>
        <taxon>Symbiodinium</taxon>
    </lineage>
</organism>
<keyword evidence="4 8" id="KW-0812">Transmembrane</keyword>
<comment type="caution">
    <text evidence="9">The sequence shown here is derived from an EMBL/GenBank/DDBJ whole genome shotgun (WGS) entry which is preliminary data.</text>
</comment>
<feature type="transmembrane region" description="Helical" evidence="8">
    <location>
        <begin position="56"/>
        <end position="89"/>
    </location>
</feature>
<feature type="transmembrane region" description="Helical" evidence="8">
    <location>
        <begin position="222"/>
        <end position="241"/>
    </location>
</feature>
<dbReference type="AlphaFoldDB" id="A0A812N939"/>